<dbReference type="AlphaFoldDB" id="A0A918CEA0"/>
<reference evidence="2" key="1">
    <citation type="journal article" date="2014" name="Int. J. Syst. Evol. Microbiol.">
        <title>Complete genome sequence of Corynebacterium casei LMG S-19264T (=DSM 44701T), isolated from a smear-ripened cheese.</title>
        <authorList>
            <consortium name="US DOE Joint Genome Institute (JGI-PGF)"/>
            <person name="Walter F."/>
            <person name="Albersmeier A."/>
            <person name="Kalinowski J."/>
            <person name="Ruckert C."/>
        </authorList>
    </citation>
    <scope>NUCLEOTIDE SEQUENCE</scope>
    <source>
        <strain evidence="2">JCM 31311</strain>
    </source>
</reference>
<comment type="caution">
    <text evidence="2">The sequence shown here is derived from an EMBL/GenBank/DDBJ whole genome shotgun (WGS) entry which is preliminary data.</text>
</comment>
<sequence>MDWFGGLSVLALETRRGAEMGILIEKYGGAATVAPSMREDKQDISERLHTFAESLRVAPQQEVLVCMTGIGTRLFLKDLKTYAPDAYARLSEVTIVSRGTKPTQALKSLGFSPQTAAKPHTYREVQDWLLDDMRAGELRGRHVTILEYGEQTPAPLLKALHATGAGVHPVPVYRCAFPEDPEPLRNAVRRTVQGAFQVLLFSSGTQAVHFLTCARELGLEAPLRAALRRMVVASIGPACSEALAELRFQIDLEANPHKMGILVRAAAEHAPGRLKRKLSAAV</sequence>
<dbReference type="PANTHER" id="PTHR40082">
    <property type="entry name" value="BLR5956 PROTEIN"/>
    <property type="match status" value="1"/>
</dbReference>
<dbReference type="InterPro" id="IPR003754">
    <property type="entry name" value="4pyrrol_synth_uPrphyn_synth"/>
</dbReference>
<gene>
    <name evidence="2" type="ORF">GCM10008957_34680</name>
</gene>
<feature type="domain" description="Tetrapyrrole biosynthesis uroporphyrinogen III synthase" evidence="1">
    <location>
        <begin position="23"/>
        <end position="262"/>
    </location>
</feature>
<dbReference type="GO" id="GO:0006780">
    <property type="term" value="P:uroporphyrinogen III biosynthetic process"/>
    <property type="evidence" value="ECO:0007669"/>
    <property type="project" value="InterPro"/>
</dbReference>
<protein>
    <recommendedName>
        <fullName evidence="1">Tetrapyrrole biosynthesis uroporphyrinogen III synthase domain-containing protein</fullName>
    </recommendedName>
</protein>
<reference evidence="2" key="2">
    <citation type="submission" date="2020-09" db="EMBL/GenBank/DDBJ databases">
        <authorList>
            <person name="Sun Q."/>
            <person name="Ohkuma M."/>
        </authorList>
    </citation>
    <scope>NUCLEOTIDE SEQUENCE</scope>
    <source>
        <strain evidence="2">JCM 31311</strain>
    </source>
</reference>
<evidence type="ECO:0000259" key="1">
    <source>
        <dbReference type="Pfam" id="PF02602"/>
    </source>
</evidence>
<dbReference type="RefSeq" id="WP_189091771.1">
    <property type="nucleotide sequence ID" value="NZ_BMQL01000023.1"/>
</dbReference>
<dbReference type="SUPFAM" id="SSF69618">
    <property type="entry name" value="HemD-like"/>
    <property type="match status" value="1"/>
</dbReference>
<dbReference type="PANTHER" id="PTHR40082:SF1">
    <property type="entry name" value="BLR5956 PROTEIN"/>
    <property type="match status" value="1"/>
</dbReference>
<organism evidence="2 3">
    <name type="scientific">Deinococcus ruber</name>
    <dbReference type="NCBI Taxonomy" id="1848197"/>
    <lineage>
        <taxon>Bacteria</taxon>
        <taxon>Thermotogati</taxon>
        <taxon>Deinococcota</taxon>
        <taxon>Deinococci</taxon>
        <taxon>Deinococcales</taxon>
        <taxon>Deinococcaceae</taxon>
        <taxon>Deinococcus</taxon>
    </lineage>
</organism>
<dbReference type="CDD" id="cd06578">
    <property type="entry name" value="HemD"/>
    <property type="match status" value="1"/>
</dbReference>
<accession>A0A918CEA0</accession>
<dbReference type="Gene3D" id="3.40.50.10090">
    <property type="match status" value="2"/>
</dbReference>
<keyword evidence="3" id="KW-1185">Reference proteome</keyword>
<dbReference type="InterPro" id="IPR036108">
    <property type="entry name" value="4pyrrol_syn_uPrphyn_synt_sf"/>
</dbReference>
<proteinExistence type="predicted"/>
<name>A0A918CEA0_9DEIO</name>
<evidence type="ECO:0000313" key="2">
    <source>
        <dbReference type="EMBL" id="GGR19238.1"/>
    </source>
</evidence>
<dbReference type="Proteomes" id="UP000603865">
    <property type="component" value="Unassembled WGS sequence"/>
</dbReference>
<dbReference type="Pfam" id="PF02602">
    <property type="entry name" value="HEM4"/>
    <property type="match status" value="1"/>
</dbReference>
<evidence type="ECO:0000313" key="3">
    <source>
        <dbReference type="Proteomes" id="UP000603865"/>
    </source>
</evidence>
<dbReference type="EMBL" id="BMQL01000023">
    <property type="protein sequence ID" value="GGR19238.1"/>
    <property type="molecule type" value="Genomic_DNA"/>
</dbReference>
<dbReference type="GO" id="GO:0004852">
    <property type="term" value="F:uroporphyrinogen-III synthase activity"/>
    <property type="evidence" value="ECO:0007669"/>
    <property type="project" value="InterPro"/>
</dbReference>
<dbReference type="InterPro" id="IPR039793">
    <property type="entry name" value="UROS/Hem4"/>
</dbReference>